<dbReference type="EMBL" id="RJKE01000001">
    <property type="protein sequence ID" value="ROO86444.1"/>
    <property type="molecule type" value="Genomic_DNA"/>
</dbReference>
<dbReference type="PANTHER" id="PTHR47691:SF3">
    <property type="entry name" value="HTH-TYPE TRANSCRIPTIONAL REGULATOR RV0890C-RELATED"/>
    <property type="match status" value="1"/>
</dbReference>
<dbReference type="InterPro" id="IPR027417">
    <property type="entry name" value="P-loop_NTPase"/>
</dbReference>
<name>A0A3N1CYT4_9ACTN</name>
<dbReference type="OrthoDB" id="3194665at2"/>
<dbReference type="PRINTS" id="PR00364">
    <property type="entry name" value="DISEASERSIST"/>
</dbReference>
<evidence type="ECO:0000313" key="2">
    <source>
        <dbReference type="Proteomes" id="UP000272400"/>
    </source>
</evidence>
<dbReference type="AlphaFoldDB" id="A0A3N1CYT4"/>
<organism evidence="1 2">
    <name type="scientific">Actinocorallia herbida</name>
    <dbReference type="NCBI Taxonomy" id="58109"/>
    <lineage>
        <taxon>Bacteria</taxon>
        <taxon>Bacillati</taxon>
        <taxon>Actinomycetota</taxon>
        <taxon>Actinomycetes</taxon>
        <taxon>Streptosporangiales</taxon>
        <taxon>Thermomonosporaceae</taxon>
        <taxon>Actinocorallia</taxon>
    </lineage>
</organism>
<dbReference type="Proteomes" id="UP000272400">
    <property type="component" value="Unassembled WGS sequence"/>
</dbReference>
<keyword evidence="2" id="KW-1185">Reference proteome</keyword>
<dbReference type="InterPro" id="IPR011990">
    <property type="entry name" value="TPR-like_helical_dom_sf"/>
</dbReference>
<gene>
    <name evidence="1" type="ORF">EDD29_4015</name>
</gene>
<comment type="caution">
    <text evidence="1">The sequence shown here is derived from an EMBL/GenBank/DDBJ whole genome shotgun (WGS) entry which is preliminary data.</text>
</comment>
<dbReference type="Gene3D" id="1.25.40.10">
    <property type="entry name" value="Tetratricopeptide repeat domain"/>
    <property type="match status" value="1"/>
</dbReference>
<reference evidence="1 2" key="1">
    <citation type="submission" date="2018-11" db="EMBL/GenBank/DDBJ databases">
        <title>Sequencing the genomes of 1000 actinobacteria strains.</title>
        <authorList>
            <person name="Klenk H.-P."/>
        </authorList>
    </citation>
    <scope>NUCLEOTIDE SEQUENCE [LARGE SCALE GENOMIC DNA]</scope>
    <source>
        <strain evidence="1 2">DSM 44254</strain>
    </source>
</reference>
<evidence type="ECO:0000313" key="1">
    <source>
        <dbReference type="EMBL" id="ROO86444.1"/>
    </source>
</evidence>
<accession>A0A3N1CYT4</accession>
<dbReference type="PANTHER" id="PTHR47691">
    <property type="entry name" value="REGULATOR-RELATED"/>
    <property type="match status" value="1"/>
</dbReference>
<sequence length="687" mass="74070">MTRETHPRRGNISTDLSSFVGRDAELVAIERVLRTERLVTLTGVGGVGKTRTALEAAVTAAPDFPDGVWVVRLSQLRDGTLLPHLICREMRLQDQTTRPMAEVLADRLAGARCLLVLDGCEHLLESCAMMIMLLLGVAPGVKIIATSRQPLGVRGESRIDLTPLAADREAVQLFAERAAAVAPGFALTEATRPIVAGVCAHLDGIPLAVELAAALVAELPVADLGARIQDRFALETERKRGGGAPAHHATLWTAIGWSHELCTPEERLLWARLSVFAGSFTSATAQDVCSGGPLTPEDVRGTLAQLVDKSLVKTRDGRYALLDTIAEFGAHWLRELGEDRALRLGHRDHYRAAARHAFGLWFTAGQADLAQRFAQDFADLQVALETCFTEPGDAVLELLGALWFFWYCCGHQREGRHYFERALAHDATPGYHRMRASWAYGLVVLAQGDVEACNGAVEICTSAAVGEDKPPTGVSARASAYLRGTAWSIRGDADLAMRIVAPFDTLPEAGGAHEAEGMREATALMVQACVSYIHIVRGDYAEAVALARWIRAEGERRGEFKYRSWGDYIWALAALGTGDLPTAVDHARQALEANRRLGDYWGMALVLDSLALALAGLGESEQAATVLGTGEQAWRATFGTAQFGSPELAAARQACEQQIRAAIGDADYEKAFLSGLDTPLTPALPTV</sequence>
<dbReference type="SUPFAM" id="SSF52540">
    <property type="entry name" value="P-loop containing nucleoside triphosphate hydrolases"/>
    <property type="match status" value="1"/>
</dbReference>
<dbReference type="RefSeq" id="WP_123665846.1">
    <property type="nucleotide sequence ID" value="NZ_RJKE01000001.1"/>
</dbReference>
<protein>
    <submittedName>
        <fullName evidence="1">Putative ATPase</fullName>
    </submittedName>
</protein>
<dbReference type="SUPFAM" id="SSF48452">
    <property type="entry name" value="TPR-like"/>
    <property type="match status" value="1"/>
</dbReference>
<dbReference type="Gene3D" id="3.40.50.300">
    <property type="entry name" value="P-loop containing nucleotide triphosphate hydrolases"/>
    <property type="match status" value="1"/>
</dbReference>
<proteinExistence type="predicted"/>